<evidence type="ECO:0000313" key="2">
    <source>
        <dbReference type="EMBL" id="KAL0064577.1"/>
    </source>
</evidence>
<accession>A0ABR2ZSB7</accession>
<gene>
    <name evidence="2" type="ORF">AAF712_008522</name>
</gene>
<name>A0ABR2ZSB7_9AGAR</name>
<sequence length="149" mass="17160">MALLAWTSNKKWLAHLTGEKRTSRRRRKVWWTRTKVLFELRNLNVNAGGGPASEKSRAVPGDSRQRDVRCVSPRRDANLPLRYLFSGLLFEQTHNTKSHNRIMESDGRKLSTLTNNVEAVKDMDLMKAQLKEIRVRDTPQYTSNSGLHS</sequence>
<dbReference type="Proteomes" id="UP001437256">
    <property type="component" value="Unassembled WGS sequence"/>
</dbReference>
<protein>
    <submittedName>
        <fullName evidence="2">Uncharacterized protein</fullName>
    </submittedName>
</protein>
<evidence type="ECO:0000313" key="3">
    <source>
        <dbReference type="Proteomes" id="UP001437256"/>
    </source>
</evidence>
<feature type="region of interest" description="Disordered" evidence="1">
    <location>
        <begin position="48"/>
        <end position="68"/>
    </location>
</feature>
<dbReference type="EMBL" id="JBBXMP010000060">
    <property type="protein sequence ID" value="KAL0064577.1"/>
    <property type="molecule type" value="Genomic_DNA"/>
</dbReference>
<comment type="caution">
    <text evidence="2">The sequence shown here is derived from an EMBL/GenBank/DDBJ whole genome shotgun (WGS) entry which is preliminary data.</text>
</comment>
<evidence type="ECO:0000256" key="1">
    <source>
        <dbReference type="SAM" id="MobiDB-lite"/>
    </source>
</evidence>
<organism evidence="2 3">
    <name type="scientific">Marasmius tenuissimus</name>
    <dbReference type="NCBI Taxonomy" id="585030"/>
    <lineage>
        <taxon>Eukaryota</taxon>
        <taxon>Fungi</taxon>
        <taxon>Dikarya</taxon>
        <taxon>Basidiomycota</taxon>
        <taxon>Agaricomycotina</taxon>
        <taxon>Agaricomycetes</taxon>
        <taxon>Agaricomycetidae</taxon>
        <taxon>Agaricales</taxon>
        <taxon>Marasmiineae</taxon>
        <taxon>Marasmiaceae</taxon>
        <taxon>Marasmius</taxon>
    </lineage>
</organism>
<proteinExistence type="predicted"/>
<reference evidence="2 3" key="1">
    <citation type="submission" date="2024-05" db="EMBL/GenBank/DDBJ databases">
        <title>A draft genome resource for the thread blight pathogen Marasmius tenuissimus strain MS-2.</title>
        <authorList>
            <person name="Yulfo-Soto G.E."/>
            <person name="Baruah I.K."/>
            <person name="Amoako-Attah I."/>
            <person name="Bukari Y."/>
            <person name="Meinhardt L.W."/>
            <person name="Bailey B.A."/>
            <person name="Cohen S.P."/>
        </authorList>
    </citation>
    <scope>NUCLEOTIDE SEQUENCE [LARGE SCALE GENOMIC DNA]</scope>
    <source>
        <strain evidence="2 3">MS-2</strain>
    </source>
</reference>
<keyword evidence="3" id="KW-1185">Reference proteome</keyword>